<gene>
    <name evidence="3" type="ORF">KNV97_07375</name>
</gene>
<dbReference type="InterPro" id="IPR052563">
    <property type="entry name" value="FliK"/>
</dbReference>
<feature type="domain" description="Flagellar hook-length control protein-like C-terminal" evidence="2">
    <location>
        <begin position="277"/>
        <end position="360"/>
    </location>
</feature>
<dbReference type="InterPro" id="IPR021136">
    <property type="entry name" value="Flagellar_hook_control-like_C"/>
</dbReference>
<keyword evidence="3" id="KW-0282">Flagellum</keyword>
<feature type="region of interest" description="Disordered" evidence="1">
    <location>
        <begin position="239"/>
        <end position="258"/>
    </location>
</feature>
<dbReference type="CDD" id="cd17470">
    <property type="entry name" value="T3SS_Flik_C"/>
    <property type="match status" value="1"/>
</dbReference>
<dbReference type="PANTHER" id="PTHR37533">
    <property type="entry name" value="FLAGELLAR HOOK-LENGTH CONTROL PROTEIN"/>
    <property type="match status" value="1"/>
</dbReference>
<evidence type="ECO:0000256" key="1">
    <source>
        <dbReference type="SAM" id="MobiDB-lite"/>
    </source>
</evidence>
<dbReference type="RefSeq" id="WP_218562822.1">
    <property type="nucleotide sequence ID" value="NZ_CP076643.1"/>
</dbReference>
<evidence type="ECO:0000313" key="4">
    <source>
        <dbReference type="Proteomes" id="UP000694232"/>
    </source>
</evidence>
<keyword evidence="3" id="KW-0969">Cilium</keyword>
<dbReference type="EMBL" id="CP076643">
    <property type="protein sequence ID" value="QXO18104.1"/>
    <property type="molecule type" value="Genomic_DNA"/>
</dbReference>
<sequence>MSTEELQELTPQQAAAILAALKAESAQPASADPELSSANKSGEVKIQSAAADSQSLAQLAQGVMHDKGDATPGVVAVTADSARLANSRAESQVSADNAPHLTAVAQGVAAAAGSELASAQTTLGSSEQADKIKSGVHHNPAGAAQQLINQWQTAQQQSTQQAGASTHNVPVQDATNSATVTTNAANPALNPAMLAQTESLSPAALKAALAGSGIGKLTNSKTGQPGQDSAFASQVATAAGQQGMNATSSNLRAEPTQAQPQMPLHLSKEMDVDDMAQRVQMMMSKNLKQIDIRLDPPELGRLHIRMNMHGDGASVQFTVANNQARDALEHSMPRLREMLSQQGVQLGDTSVQQQNSGQQQRYAAGGGGQSGHSSASERFAGEENLDTDVKLDLNVAAKRDGISYYA</sequence>
<evidence type="ECO:0000313" key="3">
    <source>
        <dbReference type="EMBL" id="QXO18104.1"/>
    </source>
</evidence>
<protein>
    <submittedName>
        <fullName evidence="3">Flagellar hook-length control protein FliK</fullName>
    </submittedName>
</protein>
<keyword evidence="4" id="KW-1185">Reference proteome</keyword>
<dbReference type="AlphaFoldDB" id="A0A975UCU7"/>
<name>A0A975UCU7_9VIBR</name>
<reference evidence="3" key="1">
    <citation type="submission" date="2021-06" db="EMBL/GenBank/DDBJ databases">
        <title>Vibrio nov. sp., novel gut bacterium isolated from Yellow Sea oyster.</title>
        <authorList>
            <person name="Muhammad N."/>
            <person name="Nguyen T.H."/>
            <person name="Lee Y.-J."/>
            <person name="Ko J."/>
            <person name="Kim S.-G."/>
        </authorList>
    </citation>
    <scope>NUCLEOTIDE SEQUENCE</scope>
    <source>
        <strain evidence="3">OG9-811</strain>
    </source>
</reference>
<accession>A0A975UCU7</accession>
<organism evidence="3 4">
    <name type="scientific">Vibrio ostreae</name>
    <dbReference type="NCBI Taxonomy" id="2841925"/>
    <lineage>
        <taxon>Bacteria</taxon>
        <taxon>Pseudomonadati</taxon>
        <taxon>Pseudomonadota</taxon>
        <taxon>Gammaproteobacteria</taxon>
        <taxon>Vibrionales</taxon>
        <taxon>Vibrionaceae</taxon>
        <taxon>Vibrio</taxon>
    </lineage>
</organism>
<feature type="region of interest" description="Disordered" evidence="1">
    <location>
        <begin position="23"/>
        <end position="51"/>
    </location>
</feature>
<keyword evidence="3" id="KW-0966">Cell projection</keyword>
<dbReference type="Pfam" id="PF02120">
    <property type="entry name" value="Flg_hook"/>
    <property type="match status" value="1"/>
</dbReference>
<dbReference type="Proteomes" id="UP000694232">
    <property type="component" value="Chromosome 1"/>
</dbReference>
<evidence type="ECO:0000259" key="2">
    <source>
        <dbReference type="Pfam" id="PF02120"/>
    </source>
</evidence>
<dbReference type="KEGG" id="vos:KNV97_07375"/>
<feature type="compositionally biased region" description="Low complexity" evidence="1">
    <location>
        <begin position="352"/>
        <end position="363"/>
    </location>
</feature>
<proteinExistence type="predicted"/>
<feature type="region of interest" description="Disordered" evidence="1">
    <location>
        <begin position="347"/>
        <end position="383"/>
    </location>
</feature>
<dbReference type="PANTHER" id="PTHR37533:SF2">
    <property type="entry name" value="FLAGELLAR HOOK-LENGTH CONTROL PROTEIN"/>
    <property type="match status" value="1"/>
</dbReference>